<feature type="compositionally biased region" description="Basic and acidic residues" evidence="3">
    <location>
        <begin position="241"/>
        <end position="253"/>
    </location>
</feature>
<dbReference type="RefSeq" id="WP_219781019.1">
    <property type="nucleotide sequence ID" value="NZ_JAHXPT010000015.1"/>
</dbReference>
<keyword evidence="4" id="KW-0732">Signal</keyword>
<feature type="repeat" description="Cell wall-binding" evidence="2">
    <location>
        <begin position="88"/>
        <end position="107"/>
    </location>
</feature>
<evidence type="ECO:0000256" key="4">
    <source>
        <dbReference type="SAM" id="SignalP"/>
    </source>
</evidence>
<feature type="compositionally biased region" description="Polar residues" evidence="3">
    <location>
        <begin position="213"/>
        <end position="226"/>
    </location>
</feature>
<organism evidence="5 6">
    <name type="scientific">Clostridium weizhouense</name>
    <dbReference type="NCBI Taxonomy" id="2859781"/>
    <lineage>
        <taxon>Bacteria</taxon>
        <taxon>Bacillati</taxon>
        <taxon>Bacillota</taxon>
        <taxon>Clostridia</taxon>
        <taxon>Eubacteriales</taxon>
        <taxon>Clostridiaceae</taxon>
        <taxon>Clostridium</taxon>
    </lineage>
</organism>
<feature type="repeat" description="Cell wall-binding" evidence="2">
    <location>
        <begin position="48"/>
        <end position="67"/>
    </location>
</feature>
<evidence type="ECO:0000256" key="2">
    <source>
        <dbReference type="PROSITE-ProRule" id="PRU00591"/>
    </source>
</evidence>
<dbReference type="Proteomes" id="UP001519921">
    <property type="component" value="Unassembled WGS sequence"/>
</dbReference>
<dbReference type="Pfam" id="PF19127">
    <property type="entry name" value="Choline_bind_3"/>
    <property type="match status" value="2"/>
</dbReference>
<feature type="region of interest" description="Disordered" evidence="3">
    <location>
        <begin position="209"/>
        <end position="277"/>
    </location>
</feature>
<dbReference type="SUPFAM" id="SSF69360">
    <property type="entry name" value="Cell wall binding repeat"/>
    <property type="match status" value="1"/>
</dbReference>
<dbReference type="PROSITE" id="PS51170">
    <property type="entry name" value="CW"/>
    <property type="match status" value="6"/>
</dbReference>
<dbReference type="Gene3D" id="2.10.270.10">
    <property type="entry name" value="Cholin Binding"/>
    <property type="match status" value="1"/>
</dbReference>
<feature type="repeat" description="Cell wall-binding" evidence="2">
    <location>
        <begin position="108"/>
        <end position="127"/>
    </location>
</feature>
<dbReference type="Gene3D" id="2.10.270.20">
    <property type="match status" value="1"/>
</dbReference>
<evidence type="ECO:0000313" key="6">
    <source>
        <dbReference type="Proteomes" id="UP001519921"/>
    </source>
</evidence>
<dbReference type="InterPro" id="IPR018337">
    <property type="entry name" value="Cell_wall/Cho-bd_repeat"/>
</dbReference>
<dbReference type="Pfam" id="PF01473">
    <property type="entry name" value="Choline_bind_1"/>
    <property type="match status" value="1"/>
</dbReference>
<keyword evidence="1" id="KW-0677">Repeat</keyword>
<evidence type="ECO:0000256" key="3">
    <source>
        <dbReference type="SAM" id="MobiDB-lite"/>
    </source>
</evidence>
<feature type="signal peptide" evidence="4">
    <location>
        <begin position="1"/>
        <end position="29"/>
    </location>
</feature>
<feature type="repeat" description="Cell wall-binding" evidence="2">
    <location>
        <begin position="68"/>
        <end position="87"/>
    </location>
</feature>
<feature type="repeat" description="Cell wall-binding" evidence="2">
    <location>
        <begin position="128"/>
        <end position="147"/>
    </location>
</feature>
<protein>
    <submittedName>
        <fullName evidence="5">N-acetylmuramoyl-L-alanine amidase family protein</fullName>
    </submittedName>
</protein>
<feature type="repeat" description="Cell wall-binding" evidence="2">
    <location>
        <begin position="148"/>
        <end position="167"/>
    </location>
</feature>
<reference evidence="5 6" key="1">
    <citation type="submission" date="2021-07" db="EMBL/GenBank/DDBJ databases">
        <title>Clostridium weizhouense sp. nov., an anaerobic bacterium isolated from activated sludge of Petroleum wastewater.</title>
        <authorList>
            <person name="Li Q."/>
        </authorList>
    </citation>
    <scope>NUCLEOTIDE SEQUENCE [LARGE SCALE GENOMIC DNA]</scope>
    <source>
        <strain evidence="5 6">YB-6</strain>
    </source>
</reference>
<comment type="caution">
    <text evidence="5">The sequence shown here is derived from an EMBL/GenBank/DDBJ whole genome shotgun (WGS) entry which is preliminary data.</text>
</comment>
<sequence>MKSVKLKKIAATVVAMAVIISTSPMGVSAAWKQDSNNNWKYEDGDNLATGWKMIDGKWYKFNESGNMQTGWINDNGKWYYALQNGEMKTGWINDNGAWYYTTPSGEMKTGWINDNGKWYYSSQNGAIQTGWVNDNGTWYYTSSSGEMKTGWVNDNGTWYYTASNGAMQIGVVEVENKVYSLSQNGAMQTGNVMINGEVYNFSPTGECVGDKTPTPTKAFTQSGQTVNKEETNNNKNNNSGDVKDNTKATDTDSSKSSSSSGSKKHHNNSGSSESKEVMSKLNITNNDISFDYNVDTNTEYNINCEIYNENNKIIDTIKWDKVDNKNGSQCSIRITDILGEMNENSYIISKITPKKGNSAKITSPKMQVLSSKEMNLDLANINAKVENADNSYKLTLTNTEDFLPGTYVVYGHESKDSAYVATTYCPGNVKILEFNGLNYRWANGEVSKLKLVRIHEAKQDSNGAGSCEVEFTNNFDLRK</sequence>
<keyword evidence="6" id="KW-1185">Reference proteome</keyword>
<feature type="chain" id="PRO_5046937904" evidence="4">
    <location>
        <begin position="30"/>
        <end position="479"/>
    </location>
</feature>
<proteinExistence type="predicted"/>
<accession>A0ABS7AUM9</accession>
<evidence type="ECO:0000256" key="1">
    <source>
        <dbReference type="ARBA" id="ARBA00022737"/>
    </source>
</evidence>
<name>A0ABS7AUM9_9CLOT</name>
<gene>
    <name evidence="5" type="ORF">KYD98_15835</name>
</gene>
<dbReference type="EMBL" id="JAHXPT010000015">
    <property type="protein sequence ID" value="MBW6411556.1"/>
    <property type="molecule type" value="Genomic_DNA"/>
</dbReference>
<evidence type="ECO:0000313" key="5">
    <source>
        <dbReference type="EMBL" id="MBW6411556.1"/>
    </source>
</evidence>